<sequence>MESNIRPGDDFLLRFGKKNSEVITGVSKDEDFIAVYDKKMLWRANLYIEETNIEDWNDKYKWNAPLTINDTFNKGLSDEEHYNEFGFVKANGDSNDSEIIWYSENKWNHNGDEENVGNGGQVVDILQYNSIFGDTNKLDSVAYNYPESTTTINGRDTPFMFNDKILVQKNRLSEYYNNVGTRFKKAKTEWGNLENVTDRSLFTLEKYNELVEDYTADLNESEPFTDHGISLLSWNETTAFENNWDNYVKEQDQSIDLYLPGLGLIEWSKNPNIQASEEFRESIYSVVNNAEANGTFLAGKEYWSDRAAGVDCIGFAQNAANISGNKWPANNINRAYPRTLEDSQLRDENSTLNYSTFIVGKSNSETNNLGKYKVVGNYNFVKPGDIFYHIGDPDSNNPGGGKHIGIVLSIGRDSLGNIIPSECKIIESNFSDGGSNLSWVRNSQTLNWWVENDRHWRVVRLNKGE</sequence>
<name>A0A5C1QA22_9SPIO</name>
<evidence type="ECO:0000313" key="2">
    <source>
        <dbReference type="Proteomes" id="UP000323824"/>
    </source>
</evidence>
<dbReference type="EMBL" id="CP035807">
    <property type="protein sequence ID" value="QEN04188.1"/>
    <property type="molecule type" value="Genomic_DNA"/>
</dbReference>
<dbReference type="OrthoDB" id="373087at2"/>
<protein>
    <submittedName>
        <fullName evidence="1">Uncharacterized protein</fullName>
    </submittedName>
</protein>
<reference evidence="1 2" key="2">
    <citation type="submission" date="2019-09" db="EMBL/GenBank/DDBJ databases">
        <title>Complete Genome Sequence and Methylome Analysis of free living Spirochaetas.</title>
        <authorList>
            <person name="Leshcheva N."/>
            <person name="Mikheeva N."/>
        </authorList>
    </citation>
    <scope>NUCLEOTIDE SEQUENCE [LARGE SCALE GENOMIC DNA]</scope>
    <source>
        <strain evidence="1 2">P</strain>
    </source>
</reference>
<accession>A0A5C1QA22</accession>
<organism evidence="1 2">
    <name type="scientific">Thiospirochaeta perfilievii</name>
    <dbReference type="NCBI Taxonomy" id="252967"/>
    <lineage>
        <taxon>Bacteria</taxon>
        <taxon>Pseudomonadati</taxon>
        <taxon>Spirochaetota</taxon>
        <taxon>Spirochaetia</taxon>
        <taxon>Spirochaetales</taxon>
        <taxon>Spirochaetaceae</taxon>
        <taxon>Thiospirochaeta</taxon>
    </lineage>
</organism>
<dbReference type="AlphaFoldDB" id="A0A5C1QA22"/>
<reference evidence="1 2" key="1">
    <citation type="submission" date="2019-02" db="EMBL/GenBank/DDBJ databases">
        <authorList>
            <person name="Fomenkov A."/>
            <person name="Dubinina G."/>
            <person name="Grabovich M."/>
            <person name="Vincze T."/>
            <person name="Roberts R.J."/>
        </authorList>
    </citation>
    <scope>NUCLEOTIDE SEQUENCE [LARGE SCALE GENOMIC DNA]</scope>
    <source>
        <strain evidence="1 2">P</strain>
    </source>
</reference>
<dbReference type="KEGG" id="sper:EW093_05540"/>
<proteinExistence type="predicted"/>
<gene>
    <name evidence="1" type="ORF">EW093_05540</name>
</gene>
<keyword evidence="2" id="KW-1185">Reference proteome</keyword>
<dbReference type="Proteomes" id="UP000323824">
    <property type="component" value="Chromosome"/>
</dbReference>
<evidence type="ECO:0000313" key="1">
    <source>
        <dbReference type="EMBL" id="QEN04188.1"/>
    </source>
</evidence>
<dbReference type="RefSeq" id="WP_149567439.1">
    <property type="nucleotide sequence ID" value="NZ_CP035807.1"/>
</dbReference>